<comment type="caution">
    <text evidence="5">The sequence shown here is derived from an EMBL/GenBank/DDBJ whole genome shotgun (WGS) entry which is preliminary data.</text>
</comment>
<name>A0A9X4G1M7_ACTEU</name>
<evidence type="ECO:0000313" key="6">
    <source>
        <dbReference type="Proteomes" id="UP001142444"/>
    </source>
</evidence>
<dbReference type="PANTHER" id="PTHR30146">
    <property type="entry name" value="LACI-RELATED TRANSCRIPTIONAL REPRESSOR"/>
    <property type="match status" value="1"/>
</dbReference>
<feature type="domain" description="HTH lacI-type" evidence="4">
    <location>
        <begin position="3"/>
        <end position="57"/>
    </location>
</feature>
<dbReference type="InterPro" id="IPR000843">
    <property type="entry name" value="HTH_LacI"/>
</dbReference>
<reference evidence="5" key="2">
    <citation type="journal article" date="2023" name="Pathogens">
        <title>Pathological Features and Genomic Characterization of an Actinobacillus equuli subsp. equuli Bearing Unique Virulence-Associated Genes from an Adult Horse with Pleuropneumonia.</title>
        <authorList>
            <person name="Kamali M."/>
            <person name="Carossino M."/>
            <person name="Del Piero F."/>
            <person name="Peak L."/>
            <person name="Mitchell M.S."/>
            <person name="Willette J."/>
            <person name="Baker R."/>
            <person name="Li F."/>
            <person name="Kenez A."/>
            <person name="Balasuriya U.B.R."/>
            <person name="Go Y.Y."/>
        </authorList>
    </citation>
    <scope>NUCLEOTIDE SEQUENCE</scope>
    <source>
        <strain evidence="5">4524</strain>
    </source>
</reference>
<dbReference type="SUPFAM" id="SSF53822">
    <property type="entry name" value="Periplasmic binding protein-like I"/>
    <property type="match status" value="1"/>
</dbReference>
<dbReference type="CDD" id="cd01392">
    <property type="entry name" value="HTH_LacI"/>
    <property type="match status" value="1"/>
</dbReference>
<keyword evidence="3" id="KW-0804">Transcription</keyword>
<dbReference type="GO" id="GO:0003700">
    <property type="term" value="F:DNA-binding transcription factor activity"/>
    <property type="evidence" value="ECO:0007669"/>
    <property type="project" value="TreeGrafter"/>
</dbReference>
<gene>
    <name evidence="5" type="ORF">OQ257_03385</name>
</gene>
<dbReference type="AlphaFoldDB" id="A0A9X4G1M7"/>
<dbReference type="Pfam" id="PF13377">
    <property type="entry name" value="Peripla_BP_3"/>
    <property type="match status" value="1"/>
</dbReference>
<sequence>MKLTIKDIAARCNVGKSTVSRVLNNDPKVSVQTRERVQAVIDKLGFQPNQSARAMRGASSPVVGIIVTRLNSTAESQTLSTILQQLYAKNITPLIVESQFQPELVTRHFALFRQRRVDGVILFGFSQLSLEIVQQWRGSLVTVARAYPNIPAVYYDDENAISALMTKLYQQGHRNIAYLGVNDQDETTGHDRNRSYLAFCDSHQIPANLVEAELTIESGYLQMPKLMRKPVSAILCASSSLAISALKYLQENQQNLPLACIGQNALLQCFATNLLTLDFGYPQAGKWAVELLLTQLGGKTTTEQRKVPVNLS</sequence>
<reference evidence="5" key="1">
    <citation type="submission" date="2022-11" db="EMBL/GenBank/DDBJ databases">
        <authorList>
            <person name="Kamali M."/>
            <person name="Peak L."/>
            <person name="Go Y.Y."/>
            <person name="Balasuriya U.B.R."/>
            <person name="Carossino M."/>
        </authorList>
    </citation>
    <scope>NUCLEOTIDE SEQUENCE</scope>
    <source>
        <strain evidence="5">4524</strain>
    </source>
</reference>
<protein>
    <submittedName>
        <fullName evidence="5">LacI family DNA-binding transcriptional regulator</fullName>
    </submittedName>
</protein>
<keyword evidence="2 5" id="KW-0238">DNA-binding</keyword>
<dbReference type="CDD" id="cd01542">
    <property type="entry name" value="PBP1_TreR-like"/>
    <property type="match status" value="1"/>
</dbReference>
<evidence type="ECO:0000256" key="2">
    <source>
        <dbReference type="ARBA" id="ARBA00023125"/>
    </source>
</evidence>
<dbReference type="SUPFAM" id="SSF47413">
    <property type="entry name" value="lambda repressor-like DNA-binding domains"/>
    <property type="match status" value="1"/>
</dbReference>
<dbReference type="InterPro" id="IPR028082">
    <property type="entry name" value="Peripla_BP_I"/>
</dbReference>
<organism evidence="5 6">
    <name type="scientific">Actinobacillus equuli subsp. equuli</name>
    <dbReference type="NCBI Taxonomy" id="202947"/>
    <lineage>
        <taxon>Bacteria</taxon>
        <taxon>Pseudomonadati</taxon>
        <taxon>Pseudomonadota</taxon>
        <taxon>Gammaproteobacteria</taxon>
        <taxon>Pasteurellales</taxon>
        <taxon>Pasteurellaceae</taxon>
        <taxon>Actinobacillus</taxon>
    </lineage>
</organism>
<accession>A0A9X4G1M7</accession>
<evidence type="ECO:0000256" key="1">
    <source>
        <dbReference type="ARBA" id="ARBA00023015"/>
    </source>
</evidence>
<dbReference type="PANTHER" id="PTHR30146:SF146">
    <property type="entry name" value="HTH-TYPE TRANSCRIPTIONAL REGULATOR TRER"/>
    <property type="match status" value="1"/>
</dbReference>
<dbReference type="Proteomes" id="UP001142444">
    <property type="component" value="Unassembled WGS sequence"/>
</dbReference>
<dbReference type="Gene3D" id="1.10.260.40">
    <property type="entry name" value="lambda repressor-like DNA-binding domains"/>
    <property type="match status" value="1"/>
</dbReference>
<dbReference type="GO" id="GO:0000976">
    <property type="term" value="F:transcription cis-regulatory region binding"/>
    <property type="evidence" value="ECO:0007669"/>
    <property type="project" value="TreeGrafter"/>
</dbReference>
<dbReference type="PROSITE" id="PS50932">
    <property type="entry name" value="HTH_LACI_2"/>
    <property type="match status" value="1"/>
</dbReference>
<evidence type="ECO:0000259" key="4">
    <source>
        <dbReference type="PROSITE" id="PS50932"/>
    </source>
</evidence>
<keyword evidence="1" id="KW-0805">Transcription regulation</keyword>
<evidence type="ECO:0000256" key="3">
    <source>
        <dbReference type="ARBA" id="ARBA00023163"/>
    </source>
</evidence>
<evidence type="ECO:0000313" key="5">
    <source>
        <dbReference type="EMBL" id="MDE8034209.1"/>
    </source>
</evidence>
<dbReference type="InterPro" id="IPR010982">
    <property type="entry name" value="Lambda_DNA-bd_dom_sf"/>
</dbReference>
<dbReference type="SMART" id="SM00354">
    <property type="entry name" value="HTH_LACI"/>
    <property type="match status" value="1"/>
</dbReference>
<dbReference type="Gene3D" id="3.40.50.2300">
    <property type="match status" value="2"/>
</dbReference>
<dbReference type="InterPro" id="IPR046335">
    <property type="entry name" value="LacI/GalR-like_sensor"/>
</dbReference>
<dbReference type="RefSeq" id="WP_275217421.1">
    <property type="nucleotide sequence ID" value="NZ_CP103813.1"/>
</dbReference>
<proteinExistence type="predicted"/>
<dbReference type="EMBL" id="JAPHVQ010000002">
    <property type="protein sequence ID" value="MDE8034209.1"/>
    <property type="molecule type" value="Genomic_DNA"/>
</dbReference>
<keyword evidence="6" id="KW-1185">Reference proteome</keyword>
<dbReference type="Pfam" id="PF00356">
    <property type="entry name" value="LacI"/>
    <property type="match status" value="1"/>
</dbReference>